<dbReference type="NCBIfam" id="NF041325">
    <property type="entry name" value="Bacteroid_MobB"/>
    <property type="match status" value="1"/>
</dbReference>
<evidence type="ECO:0000313" key="3">
    <source>
        <dbReference type="EMBL" id="OUO03208.1"/>
    </source>
</evidence>
<sequence>MAADTSGNVPIENCVQAFEPYVALNSHVSKPVIHISLNPSPKDILSEEQMTVLAQEFMEKFGYGNQPYIVWLHEDINRKHMHIVSVRINEQGEKIDHNREAIRAQNICREMEVKYGLHPTLGEHGERELVSLQKVDYPKGDVKMQVKHTAHTLLECYNFHSLAEYNTLLNLYNVTAYEVRGSVDGKEYHGIMYGVLDDDGQQAGTPFKSSKFGKVFGYEALQKKFAASIEKVKRDNLAERTRKEVVKAMQGISTKEDFARRLKEADIEVIYRINPDGRLYGITFIDHAGRTVFNGSRLGKPFTANVFNELFNNPDADRKRLIPVPEQEASRQERDTKAEEKQEGAEYRQPENQSHHQSESSGSLIDTSALGAVDIFSVLMEDDHTHEYIDPAFRYGRKKKKKRRRAII</sequence>
<comment type="caution">
    <text evidence="3">The sequence shown here is derived from an EMBL/GenBank/DDBJ whole genome shotgun (WGS) entry which is preliminary data.</text>
</comment>
<reference evidence="4" key="1">
    <citation type="submission" date="2017-04" db="EMBL/GenBank/DDBJ databases">
        <title>Function of individual gut microbiota members based on whole genome sequencing of pure cultures obtained from chicken caecum.</title>
        <authorList>
            <person name="Medvecky M."/>
            <person name="Cejkova D."/>
            <person name="Polansky O."/>
            <person name="Karasova D."/>
            <person name="Kubasova T."/>
            <person name="Cizek A."/>
            <person name="Rychlik I."/>
        </authorList>
    </citation>
    <scope>NUCLEOTIDE SEQUENCE [LARGE SCALE GENOMIC DNA]</scope>
    <source>
        <strain evidence="4">An43</strain>
    </source>
</reference>
<gene>
    <name evidence="3" type="ORF">B5F97_01990</name>
</gene>
<proteinExistence type="predicted"/>
<accession>A0A1Y3Z664</accession>
<dbReference type="EMBL" id="NFII01000001">
    <property type="protein sequence ID" value="OUO03208.1"/>
    <property type="molecule type" value="Genomic_DNA"/>
</dbReference>
<organism evidence="3 4">
    <name type="scientific">Bacteroides clarus</name>
    <dbReference type="NCBI Taxonomy" id="626929"/>
    <lineage>
        <taxon>Bacteria</taxon>
        <taxon>Pseudomonadati</taxon>
        <taxon>Bacteroidota</taxon>
        <taxon>Bacteroidia</taxon>
        <taxon>Bacteroidales</taxon>
        <taxon>Bacteroidaceae</taxon>
        <taxon>Bacteroides</taxon>
    </lineage>
</organism>
<feature type="region of interest" description="Disordered" evidence="1">
    <location>
        <begin position="318"/>
        <end position="364"/>
    </location>
</feature>
<dbReference type="Proteomes" id="UP000195386">
    <property type="component" value="Unassembled WGS sequence"/>
</dbReference>
<feature type="domain" description="MobA/VirD2-like nuclease" evidence="2">
    <location>
        <begin position="11"/>
        <end position="117"/>
    </location>
</feature>
<dbReference type="AlphaFoldDB" id="A0A1Y3Z664"/>
<feature type="compositionally biased region" description="Basic and acidic residues" evidence="1">
    <location>
        <begin position="328"/>
        <end position="358"/>
    </location>
</feature>
<name>A0A1Y3Z664_9BACE</name>
<dbReference type="InterPro" id="IPR005094">
    <property type="entry name" value="Endonuclease_MobA/VirD2"/>
</dbReference>
<protein>
    <submittedName>
        <fullName evidence="3">Mobilization protein</fullName>
    </submittedName>
</protein>
<evidence type="ECO:0000259" key="2">
    <source>
        <dbReference type="Pfam" id="PF03432"/>
    </source>
</evidence>
<evidence type="ECO:0000256" key="1">
    <source>
        <dbReference type="SAM" id="MobiDB-lite"/>
    </source>
</evidence>
<dbReference type="Pfam" id="PF03432">
    <property type="entry name" value="Relaxase"/>
    <property type="match status" value="1"/>
</dbReference>
<evidence type="ECO:0000313" key="4">
    <source>
        <dbReference type="Proteomes" id="UP000195386"/>
    </source>
</evidence>